<dbReference type="OrthoDB" id="1649061at2"/>
<organism evidence="1 2">
    <name type="scientific">Erysipelothrix larvae</name>
    <dbReference type="NCBI Taxonomy" id="1514105"/>
    <lineage>
        <taxon>Bacteria</taxon>
        <taxon>Bacillati</taxon>
        <taxon>Bacillota</taxon>
        <taxon>Erysipelotrichia</taxon>
        <taxon>Erysipelotrichales</taxon>
        <taxon>Erysipelotrichaceae</taxon>
        <taxon>Erysipelothrix</taxon>
    </lineage>
</organism>
<sequence length="141" mass="16524">MKDRIRRVINNHQLSCEHTSKYYYILRGFKPLMGAVEIPVKPYADSLDPKENRYILEEDLPNHDAHEFEGFDVWTVTFNLFDDKILDENGQLVDLNPLTLPVRFKNLNIFNEINPLTGIVDNLELDNDDRLDYLKAIGFLK</sequence>
<evidence type="ECO:0000313" key="2">
    <source>
        <dbReference type="Proteomes" id="UP000063781"/>
    </source>
</evidence>
<dbReference type="Proteomes" id="UP000063781">
    <property type="component" value="Chromosome"/>
</dbReference>
<reference evidence="1 2" key="1">
    <citation type="submission" date="2015-10" db="EMBL/GenBank/DDBJ databases">
        <title>Erysipelothrix larvae sp. LV19 isolated from the larval gut of the rhinoceros beetle, Trypoxylus dichotomus.</title>
        <authorList>
            <person name="Lim S."/>
            <person name="Kim B.-C."/>
        </authorList>
    </citation>
    <scope>NUCLEOTIDE SEQUENCE [LARGE SCALE GENOMIC DNA]</scope>
    <source>
        <strain evidence="1 2">LV19</strain>
    </source>
</reference>
<keyword evidence="2" id="KW-1185">Reference proteome</keyword>
<evidence type="ECO:0000313" key="1">
    <source>
        <dbReference type="EMBL" id="AMC93096.1"/>
    </source>
</evidence>
<proteinExistence type="predicted"/>
<protein>
    <submittedName>
        <fullName evidence="1">Uncharacterized protein</fullName>
    </submittedName>
</protein>
<name>A0A0X8GZ59_9FIRM</name>
<dbReference type="STRING" id="1514105.AOC36_03620"/>
<dbReference type="RefSeq" id="WP_067631536.1">
    <property type="nucleotide sequence ID" value="NZ_CP013213.1"/>
</dbReference>
<dbReference type="KEGG" id="erl:AOC36_03620"/>
<dbReference type="EMBL" id="CP013213">
    <property type="protein sequence ID" value="AMC93096.1"/>
    <property type="molecule type" value="Genomic_DNA"/>
</dbReference>
<gene>
    <name evidence="1" type="ORF">AOC36_03620</name>
</gene>
<accession>A0A0X8GZ59</accession>
<dbReference type="AlphaFoldDB" id="A0A0X8GZ59"/>